<dbReference type="Pfam" id="PF00665">
    <property type="entry name" value="rve"/>
    <property type="match status" value="1"/>
</dbReference>
<dbReference type="PANTHER" id="PTHR47515">
    <property type="entry name" value="LOW CALCIUM RESPONSE LOCUS PROTEIN T"/>
    <property type="match status" value="1"/>
</dbReference>
<dbReference type="PROSITE" id="PS50994">
    <property type="entry name" value="INTEGRASE"/>
    <property type="match status" value="1"/>
</dbReference>
<dbReference type="RefSeq" id="WP_317492382.1">
    <property type="nucleotide sequence ID" value="NZ_CP136051.1"/>
</dbReference>
<dbReference type="InterPro" id="IPR036397">
    <property type="entry name" value="RNaseH_sf"/>
</dbReference>
<dbReference type="SUPFAM" id="SSF53098">
    <property type="entry name" value="Ribonuclease H-like"/>
    <property type="match status" value="1"/>
</dbReference>
<keyword evidence="3" id="KW-1185">Reference proteome</keyword>
<proteinExistence type="predicted"/>
<gene>
    <name evidence="2" type="ORF">RT717_24685</name>
</gene>
<dbReference type="InterPro" id="IPR012337">
    <property type="entry name" value="RNaseH-like_sf"/>
</dbReference>
<dbReference type="EMBL" id="CP136051">
    <property type="protein sequence ID" value="WOK09777.1"/>
    <property type="molecule type" value="Genomic_DNA"/>
</dbReference>
<dbReference type="Gene3D" id="3.30.420.10">
    <property type="entry name" value="Ribonuclease H-like superfamily/Ribonuclease H"/>
    <property type="match status" value="1"/>
</dbReference>
<reference evidence="2 3" key="1">
    <citation type="journal article" date="2023" name="Microbiol. Resour. Announc.">
        <title>Complete Genome Sequence of Imperialibacter roseus strain P4T.</title>
        <authorList>
            <person name="Tizabi D.R."/>
            <person name="Bachvaroff T."/>
            <person name="Hill R.T."/>
        </authorList>
    </citation>
    <scope>NUCLEOTIDE SEQUENCE [LARGE SCALE GENOMIC DNA]</scope>
    <source>
        <strain evidence="2 3">P4T</strain>
    </source>
</reference>
<evidence type="ECO:0000259" key="1">
    <source>
        <dbReference type="PROSITE" id="PS50994"/>
    </source>
</evidence>
<dbReference type="InterPro" id="IPR001584">
    <property type="entry name" value="Integrase_cat-core"/>
</dbReference>
<evidence type="ECO:0000313" key="2">
    <source>
        <dbReference type="EMBL" id="WOK09777.1"/>
    </source>
</evidence>
<protein>
    <submittedName>
        <fullName evidence="2">DDE-type integrase/transposase/recombinase</fullName>
    </submittedName>
</protein>
<sequence>MVDQQNSTWSMDFMSDALISGRRFKVFNLLDDFNLEALAIEVDTSLQEERVVRVFEQVVSWRNKPERILVDNGPEFTPTKFVMWCEEHHQSIGSLSCQGCLLRIAASSDSRPVQ</sequence>
<accession>A0ABZ0IZ61</accession>
<evidence type="ECO:0000313" key="3">
    <source>
        <dbReference type="Proteomes" id="UP001302349"/>
    </source>
</evidence>
<dbReference type="Proteomes" id="UP001302349">
    <property type="component" value="Chromosome"/>
</dbReference>
<dbReference type="PANTHER" id="PTHR47515:SF2">
    <property type="entry name" value="INTEGRASE CORE DOMAIN PROTEIN"/>
    <property type="match status" value="1"/>
</dbReference>
<organism evidence="2 3">
    <name type="scientific">Imperialibacter roseus</name>
    <dbReference type="NCBI Taxonomy" id="1324217"/>
    <lineage>
        <taxon>Bacteria</taxon>
        <taxon>Pseudomonadati</taxon>
        <taxon>Bacteroidota</taxon>
        <taxon>Cytophagia</taxon>
        <taxon>Cytophagales</taxon>
        <taxon>Flammeovirgaceae</taxon>
        <taxon>Imperialibacter</taxon>
    </lineage>
</organism>
<feature type="domain" description="Integrase catalytic" evidence="1">
    <location>
        <begin position="1"/>
        <end position="88"/>
    </location>
</feature>
<name>A0ABZ0IZ61_9BACT</name>